<proteinExistence type="inferred from homology"/>
<dbReference type="InterPro" id="IPR016185">
    <property type="entry name" value="PreATP-grasp_dom_sf"/>
</dbReference>
<organism evidence="12 13">
    <name type="scientific">Candidatus Kaiserbacteria bacterium RIFCSPLOWO2_01_FULL_53_17</name>
    <dbReference type="NCBI Taxonomy" id="1798511"/>
    <lineage>
        <taxon>Bacteria</taxon>
        <taxon>Candidatus Kaiseribacteriota</taxon>
    </lineage>
</organism>
<dbReference type="Gene3D" id="3.40.50.20">
    <property type="match status" value="1"/>
</dbReference>
<dbReference type="PROSITE" id="PS50975">
    <property type="entry name" value="ATP_GRASP"/>
    <property type="match status" value="1"/>
</dbReference>
<dbReference type="SUPFAM" id="SSF52440">
    <property type="entry name" value="PreATP-grasp domain"/>
    <property type="match status" value="1"/>
</dbReference>
<reference evidence="12 13" key="1">
    <citation type="journal article" date="2016" name="Nat. Commun.">
        <title>Thousands of microbial genomes shed light on interconnected biogeochemical processes in an aquifer system.</title>
        <authorList>
            <person name="Anantharaman K."/>
            <person name="Brown C.T."/>
            <person name="Hug L.A."/>
            <person name="Sharon I."/>
            <person name="Castelle C.J."/>
            <person name="Probst A.J."/>
            <person name="Thomas B.C."/>
            <person name="Singh A."/>
            <person name="Wilkins M.J."/>
            <person name="Karaoz U."/>
            <person name="Brodie E.L."/>
            <person name="Williams K.H."/>
            <person name="Hubbard S.S."/>
            <person name="Banfield J.F."/>
        </authorList>
    </citation>
    <scope>NUCLEOTIDE SEQUENCE [LARGE SCALE GENOMIC DNA]</scope>
</reference>
<evidence type="ECO:0000256" key="2">
    <source>
        <dbReference type="ARBA" id="ARBA00001946"/>
    </source>
</evidence>
<evidence type="ECO:0000256" key="9">
    <source>
        <dbReference type="ARBA" id="ARBA00023211"/>
    </source>
</evidence>
<sequence length="337" mass="37589">MASLPKRIATLGSHTALQILKGAKDEGFETIVVCEKGKSRAYISYGVADEIIEIERYADFFSVEDKLIERDAIIIPHGSFVAYVGAEKMPQVRVPHYGTRGILRLESNRNSQREWLAQAGLKVPKIFAHPEEIDCPVIVKTHGAAGGRGYFLARTPEEFKKKIAQRDGSIEYVIQEYIIGVPVYAHYFYSRLTGELEIMGFDKRYESNADSIGRVAAADQITVDLETSYTIVGNIPLVVRESLLPEFFEIGDSVVAQSQKLEPPGLFGPFCLEGVVTSDLHFYVFEISARIVAGTNPYIQGSPYTALKYQEPMSTGRRIARDIKMAIERNELDKVLG</sequence>
<keyword evidence="3" id="KW-0436">Ligase</keyword>
<comment type="cofactor">
    <cofactor evidence="1">
        <name>Mn(2+)</name>
        <dbReference type="ChEBI" id="CHEBI:29035"/>
    </cofactor>
</comment>
<dbReference type="Gene3D" id="3.30.470.20">
    <property type="entry name" value="ATP-grasp fold, B domain"/>
    <property type="match status" value="1"/>
</dbReference>
<dbReference type="AlphaFoldDB" id="A0A1F6EFT4"/>
<evidence type="ECO:0000256" key="1">
    <source>
        <dbReference type="ARBA" id="ARBA00001936"/>
    </source>
</evidence>
<feature type="domain" description="ATP-grasp" evidence="11">
    <location>
        <begin position="100"/>
        <end position="328"/>
    </location>
</feature>
<keyword evidence="7 10" id="KW-0067">ATP-binding</keyword>
<dbReference type="Proteomes" id="UP000177306">
    <property type="component" value="Unassembled WGS sequence"/>
</dbReference>
<dbReference type="GO" id="GO:0006188">
    <property type="term" value="P:IMP biosynthetic process"/>
    <property type="evidence" value="ECO:0007669"/>
    <property type="project" value="InterPro"/>
</dbReference>
<evidence type="ECO:0000259" key="11">
    <source>
        <dbReference type="PROSITE" id="PS50975"/>
    </source>
</evidence>
<dbReference type="Pfam" id="PF06849">
    <property type="entry name" value="DUF1246"/>
    <property type="match status" value="1"/>
</dbReference>
<dbReference type="GO" id="GO:0005524">
    <property type="term" value="F:ATP binding"/>
    <property type="evidence" value="ECO:0007669"/>
    <property type="project" value="UniProtKB-UniRule"/>
</dbReference>
<dbReference type="InterPro" id="IPR011761">
    <property type="entry name" value="ATP-grasp"/>
</dbReference>
<gene>
    <name evidence="12" type="ORF">A3A38_04050</name>
</gene>
<comment type="caution">
    <text evidence="12">The sequence shown here is derived from an EMBL/GenBank/DDBJ whole genome shotgun (WGS) entry which is preliminary data.</text>
</comment>
<keyword evidence="4" id="KW-0479">Metal-binding</keyword>
<dbReference type="PANTHER" id="PTHR38147:SF2">
    <property type="entry name" value="5-FORMAMINOIMIDAZOLE-4-CARBOXAMIDE-1-(BETA)-D-RIBOFURANOSYL 5'-MONOPHOSPHATE SYNTHETASE"/>
    <property type="match status" value="1"/>
</dbReference>
<keyword evidence="8" id="KW-0460">Magnesium</keyword>
<evidence type="ECO:0000256" key="5">
    <source>
        <dbReference type="ARBA" id="ARBA00022741"/>
    </source>
</evidence>
<dbReference type="EMBL" id="MFLY01000046">
    <property type="protein sequence ID" value="OGG72503.1"/>
    <property type="molecule type" value="Genomic_DNA"/>
</dbReference>
<evidence type="ECO:0000256" key="7">
    <source>
        <dbReference type="ARBA" id="ARBA00022840"/>
    </source>
</evidence>
<dbReference type="Pfam" id="PF06973">
    <property type="entry name" value="DUF1297"/>
    <property type="match status" value="1"/>
</dbReference>
<dbReference type="SUPFAM" id="SSF56059">
    <property type="entry name" value="Glutathione synthetase ATP-binding domain-like"/>
    <property type="match status" value="1"/>
</dbReference>
<evidence type="ECO:0000256" key="4">
    <source>
        <dbReference type="ARBA" id="ARBA00022723"/>
    </source>
</evidence>
<keyword evidence="5 10" id="KW-0547">Nucleotide-binding</keyword>
<dbReference type="HAMAP" id="MF_01163">
    <property type="entry name" value="IMP_biosynth_PurP"/>
    <property type="match status" value="1"/>
</dbReference>
<evidence type="ECO:0000256" key="6">
    <source>
        <dbReference type="ARBA" id="ARBA00022755"/>
    </source>
</evidence>
<comment type="cofactor">
    <cofactor evidence="2">
        <name>Mg(2+)</name>
        <dbReference type="ChEBI" id="CHEBI:18420"/>
    </cofactor>
</comment>
<keyword evidence="6" id="KW-0658">Purine biosynthesis</keyword>
<dbReference type="PANTHER" id="PTHR38147">
    <property type="entry name" value="5-FORMAMINOIMIDAZOLE-4-CARBOXAMIDE-1-(BETA)-D-RIBOFURANOSYL 5'-MONOPHOSPHATE SYNTHETASE-RELATED"/>
    <property type="match status" value="1"/>
</dbReference>
<dbReference type="InterPro" id="IPR013815">
    <property type="entry name" value="ATP_grasp_subdomain_1"/>
</dbReference>
<dbReference type="PIRSF" id="PIRSF004602">
    <property type="entry name" value="ATPgrasp_PurP"/>
    <property type="match status" value="1"/>
</dbReference>
<keyword evidence="9" id="KW-0464">Manganese</keyword>
<name>A0A1F6EFT4_9BACT</name>
<accession>A0A1F6EFT4</accession>
<dbReference type="InterPro" id="IPR009720">
    <property type="entry name" value="IMP_biosynth_PurP_C"/>
</dbReference>
<evidence type="ECO:0000313" key="13">
    <source>
        <dbReference type="Proteomes" id="UP000177306"/>
    </source>
</evidence>
<dbReference type="InterPro" id="IPR010672">
    <property type="entry name" value="IMP_biosynth_PurP_N"/>
</dbReference>
<dbReference type="InterPro" id="IPR023656">
    <property type="entry name" value="IMP_biosynth_PurP"/>
</dbReference>
<evidence type="ECO:0000256" key="10">
    <source>
        <dbReference type="PROSITE-ProRule" id="PRU00409"/>
    </source>
</evidence>
<evidence type="ECO:0000313" key="12">
    <source>
        <dbReference type="EMBL" id="OGG72503.1"/>
    </source>
</evidence>
<evidence type="ECO:0000256" key="3">
    <source>
        <dbReference type="ARBA" id="ARBA00022598"/>
    </source>
</evidence>
<evidence type="ECO:0000256" key="8">
    <source>
        <dbReference type="ARBA" id="ARBA00022842"/>
    </source>
</evidence>
<dbReference type="GO" id="GO:0016879">
    <property type="term" value="F:ligase activity, forming carbon-nitrogen bonds"/>
    <property type="evidence" value="ECO:0007669"/>
    <property type="project" value="InterPro"/>
</dbReference>
<dbReference type="GO" id="GO:0000287">
    <property type="term" value="F:magnesium ion binding"/>
    <property type="evidence" value="ECO:0007669"/>
    <property type="project" value="InterPro"/>
</dbReference>
<dbReference type="Gene3D" id="3.30.1490.20">
    <property type="entry name" value="ATP-grasp fold, A domain"/>
    <property type="match status" value="1"/>
</dbReference>
<protein>
    <submittedName>
        <fullName evidence="12">5-formaminoimidazole-4-carboxamide-1-(Beta)-D-ribofuranosyl 5'-monophosphate synthetase</fullName>
    </submittedName>
</protein>